<evidence type="ECO:0000256" key="1">
    <source>
        <dbReference type="SAM" id="Phobius"/>
    </source>
</evidence>
<proteinExistence type="predicted"/>
<name>A0A3N1CXF6_9ACTN</name>
<dbReference type="EMBL" id="RJKE01000001">
    <property type="protein sequence ID" value="ROO85989.1"/>
    <property type="molecule type" value="Genomic_DNA"/>
</dbReference>
<evidence type="ECO:0000313" key="2">
    <source>
        <dbReference type="EMBL" id="ROO85989.1"/>
    </source>
</evidence>
<comment type="caution">
    <text evidence="2">The sequence shown here is derived from an EMBL/GenBank/DDBJ whole genome shotgun (WGS) entry which is preliminary data.</text>
</comment>
<keyword evidence="3" id="KW-1185">Reference proteome</keyword>
<dbReference type="AlphaFoldDB" id="A0A3N1CXF6"/>
<protein>
    <submittedName>
        <fullName evidence="2">Uncharacterized protein</fullName>
    </submittedName>
</protein>
<gene>
    <name evidence="2" type="ORF">EDD29_3546</name>
</gene>
<keyword evidence="1" id="KW-1133">Transmembrane helix</keyword>
<keyword evidence="1" id="KW-0472">Membrane</keyword>
<reference evidence="2 3" key="1">
    <citation type="submission" date="2018-11" db="EMBL/GenBank/DDBJ databases">
        <title>Sequencing the genomes of 1000 actinobacteria strains.</title>
        <authorList>
            <person name="Klenk H.-P."/>
        </authorList>
    </citation>
    <scope>NUCLEOTIDE SEQUENCE [LARGE SCALE GENOMIC DNA]</scope>
    <source>
        <strain evidence="2 3">DSM 44254</strain>
    </source>
</reference>
<organism evidence="2 3">
    <name type="scientific">Actinocorallia herbida</name>
    <dbReference type="NCBI Taxonomy" id="58109"/>
    <lineage>
        <taxon>Bacteria</taxon>
        <taxon>Bacillati</taxon>
        <taxon>Actinomycetota</taxon>
        <taxon>Actinomycetes</taxon>
        <taxon>Streptosporangiales</taxon>
        <taxon>Thermomonosporaceae</taxon>
        <taxon>Actinocorallia</taxon>
    </lineage>
</organism>
<sequence>MRLLRATGFGSVCTVISAGAHWYGGGALIGPGAFAPAVLALTAGAFLLVGRERGMGVILPATFAAQYGLHTLFGELYPPAAVEALDGSGLVTMDHTHGSMLLSHVIVALLSAAWLRRGEELFCSLVRRLGARILRLPRPVLPATPFGKAPVPAPVMVRVSVAVVTEVSRRGPPAAFSL</sequence>
<feature type="transmembrane region" description="Helical" evidence="1">
    <location>
        <begin position="28"/>
        <end position="50"/>
    </location>
</feature>
<evidence type="ECO:0000313" key="3">
    <source>
        <dbReference type="Proteomes" id="UP000272400"/>
    </source>
</evidence>
<keyword evidence="1" id="KW-0812">Transmembrane</keyword>
<dbReference type="Proteomes" id="UP000272400">
    <property type="component" value="Unassembled WGS sequence"/>
</dbReference>
<accession>A0A3N1CXF6</accession>